<dbReference type="AlphaFoldDB" id="A0A0J8BS67"/>
<dbReference type="EMBL" id="LFNT01000076">
    <property type="protein sequence ID" value="KMS68450.1"/>
    <property type="molecule type" value="Genomic_DNA"/>
</dbReference>
<gene>
    <name evidence="3" type="ORF">ACM01_38860</name>
</gene>
<comment type="caution">
    <text evidence="3">The sequence shown here is derived from an EMBL/GenBank/DDBJ whole genome shotgun (WGS) entry which is preliminary data.</text>
</comment>
<dbReference type="PATRIC" id="fig|1938.3.peg.8453"/>
<organism evidence="3 4">
    <name type="scientific">Streptomyces viridochromogenes</name>
    <dbReference type="NCBI Taxonomy" id="1938"/>
    <lineage>
        <taxon>Bacteria</taxon>
        <taxon>Bacillati</taxon>
        <taxon>Actinomycetota</taxon>
        <taxon>Actinomycetes</taxon>
        <taxon>Kitasatosporales</taxon>
        <taxon>Streptomycetaceae</taxon>
        <taxon>Streptomyces</taxon>
    </lineage>
</organism>
<accession>A0A0J8BS67</accession>
<dbReference type="InterPro" id="IPR049244">
    <property type="entry name" value="DUF6879"/>
</dbReference>
<protein>
    <recommendedName>
        <fullName evidence="2">DUF6879 domain-containing protein</fullName>
    </recommendedName>
</protein>
<dbReference type="Pfam" id="PF21806">
    <property type="entry name" value="DUF6879"/>
    <property type="match status" value="1"/>
</dbReference>
<evidence type="ECO:0000313" key="4">
    <source>
        <dbReference type="Proteomes" id="UP000037432"/>
    </source>
</evidence>
<reference evidence="3 4" key="1">
    <citation type="submission" date="2015-06" db="EMBL/GenBank/DDBJ databases">
        <authorList>
            <person name="Ju K.-S."/>
            <person name="Doroghazi J.R."/>
            <person name="Metcalf W.W."/>
        </authorList>
    </citation>
    <scope>NUCLEOTIDE SEQUENCE [LARGE SCALE GENOMIC DNA]</scope>
    <source>
        <strain evidence="3 4">NRRL 3414</strain>
    </source>
</reference>
<keyword evidence="1" id="KW-0472">Membrane</keyword>
<feature type="transmembrane region" description="Helical" evidence="1">
    <location>
        <begin position="27"/>
        <end position="45"/>
    </location>
</feature>
<proteinExistence type="predicted"/>
<evidence type="ECO:0000313" key="3">
    <source>
        <dbReference type="EMBL" id="KMS68450.1"/>
    </source>
</evidence>
<dbReference type="RefSeq" id="WP_063776952.1">
    <property type="nucleotide sequence ID" value="NZ_LFNT01000076.1"/>
</dbReference>
<evidence type="ECO:0000259" key="2">
    <source>
        <dbReference type="Pfam" id="PF21806"/>
    </source>
</evidence>
<keyword evidence="1" id="KW-1133">Transmembrane helix</keyword>
<dbReference type="Proteomes" id="UP000037432">
    <property type="component" value="Unassembled WGS sequence"/>
</dbReference>
<sequence>MDGRTAGEVQGTAPFRGRHRSTALRKALVTAFVATGAFFLTLALTEDATRTWPWTASLVSGGVALIVQYLRDFEQRFETVDRRLAEIRAAAELFSRVDGSVLRSEEVTRLFLGYTKVREQGGDIVQAFAERELRRLARTLEGLGGGSMDASGENHEWLIDLTDCVKMTLDATSTSVDREFWSSGPGQRYLAAQEKAVKRRGVAIRRLFVVREPDEVTPELTALCEGHRRHGIEARIAVRSLMESHTRVDDFIVFDGELCFETMPDLQSAPDGTRLRAEPEHVDDRVSQFTELWAAAEFVPEP</sequence>
<name>A0A0J8BS67_STRVR</name>
<evidence type="ECO:0000256" key="1">
    <source>
        <dbReference type="SAM" id="Phobius"/>
    </source>
</evidence>
<keyword evidence="1" id="KW-0812">Transmembrane</keyword>
<feature type="domain" description="DUF6879" evidence="2">
    <location>
        <begin position="191"/>
        <end position="297"/>
    </location>
</feature>